<evidence type="ECO:0000313" key="5">
    <source>
        <dbReference type="Proteomes" id="UP001355207"/>
    </source>
</evidence>
<dbReference type="Proteomes" id="UP001355207">
    <property type="component" value="Chromosome 10"/>
</dbReference>
<dbReference type="SMART" id="SM00829">
    <property type="entry name" value="PKS_ER"/>
    <property type="match status" value="1"/>
</dbReference>
<dbReference type="RefSeq" id="XP_066079246.1">
    <property type="nucleotide sequence ID" value="XM_066223149.1"/>
</dbReference>
<dbReference type="EMBL" id="CP144107">
    <property type="protein sequence ID" value="WWC92484.1"/>
    <property type="molecule type" value="Genomic_DNA"/>
</dbReference>
<dbReference type="InterPro" id="IPR041694">
    <property type="entry name" value="ADH_N_2"/>
</dbReference>
<name>A0AAX4K5T1_9TREE</name>
<dbReference type="InterPro" id="IPR013149">
    <property type="entry name" value="ADH-like_C"/>
</dbReference>
<dbReference type="Gene3D" id="3.40.50.720">
    <property type="entry name" value="NAD(P)-binding Rossmann-like Domain"/>
    <property type="match status" value="1"/>
</dbReference>
<evidence type="ECO:0000313" key="4">
    <source>
        <dbReference type="EMBL" id="WWC92484.1"/>
    </source>
</evidence>
<dbReference type="GeneID" id="91098111"/>
<dbReference type="CDD" id="cd05288">
    <property type="entry name" value="PGDH"/>
    <property type="match status" value="1"/>
</dbReference>
<gene>
    <name evidence="4" type="ORF">L201_007443</name>
</gene>
<accession>A0AAX4K5T1</accession>
<feature type="region of interest" description="Disordered" evidence="2">
    <location>
        <begin position="1"/>
        <end position="21"/>
    </location>
</feature>
<keyword evidence="5" id="KW-1185">Reference proteome</keyword>
<organism evidence="4 5">
    <name type="scientific">Kwoniella dendrophila CBS 6074</name>
    <dbReference type="NCBI Taxonomy" id="1295534"/>
    <lineage>
        <taxon>Eukaryota</taxon>
        <taxon>Fungi</taxon>
        <taxon>Dikarya</taxon>
        <taxon>Basidiomycota</taxon>
        <taxon>Agaricomycotina</taxon>
        <taxon>Tremellomycetes</taxon>
        <taxon>Tremellales</taxon>
        <taxon>Cryptococcaceae</taxon>
        <taxon>Kwoniella</taxon>
    </lineage>
</organism>
<proteinExistence type="predicted"/>
<evidence type="ECO:0000256" key="2">
    <source>
        <dbReference type="SAM" id="MobiDB-lite"/>
    </source>
</evidence>
<dbReference type="AlphaFoldDB" id="A0AAX4K5T1"/>
<dbReference type="InterPro" id="IPR020843">
    <property type="entry name" value="ER"/>
</dbReference>
<reference evidence="4 5" key="1">
    <citation type="submission" date="2024-01" db="EMBL/GenBank/DDBJ databases">
        <title>Comparative genomics of Cryptococcus and Kwoniella reveals pathogenesis evolution and contrasting modes of karyotype evolution via chromosome fusion or intercentromeric recombination.</title>
        <authorList>
            <person name="Coelho M.A."/>
            <person name="David-Palma M."/>
            <person name="Shea T."/>
            <person name="Bowers K."/>
            <person name="McGinley-Smith S."/>
            <person name="Mohammad A.W."/>
            <person name="Gnirke A."/>
            <person name="Yurkov A.M."/>
            <person name="Nowrousian M."/>
            <person name="Sun S."/>
            <person name="Cuomo C.A."/>
            <person name="Heitman J."/>
        </authorList>
    </citation>
    <scope>NUCLEOTIDE SEQUENCE [LARGE SCALE GENOMIC DNA]</scope>
    <source>
        <strain evidence="4 5">CBS 6074</strain>
    </source>
</reference>
<dbReference type="InterPro" id="IPR011032">
    <property type="entry name" value="GroES-like_sf"/>
</dbReference>
<dbReference type="GO" id="GO:0016628">
    <property type="term" value="F:oxidoreductase activity, acting on the CH-CH group of donors, NAD or NADP as acceptor"/>
    <property type="evidence" value="ECO:0007669"/>
    <property type="project" value="InterPro"/>
</dbReference>
<dbReference type="Gene3D" id="3.90.180.10">
    <property type="entry name" value="Medium-chain alcohol dehydrogenases, catalytic domain"/>
    <property type="match status" value="1"/>
</dbReference>
<protein>
    <recommendedName>
        <fullName evidence="3">Enoyl reductase (ER) domain-containing protein</fullName>
    </recommendedName>
</protein>
<dbReference type="PANTHER" id="PTHR43205">
    <property type="entry name" value="PROSTAGLANDIN REDUCTASE"/>
    <property type="match status" value="1"/>
</dbReference>
<evidence type="ECO:0000256" key="1">
    <source>
        <dbReference type="ARBA" id="ARBA00023002"/>
    </source>
</evidence>
<feature type="domain" description="Enoyl reductase (ER)" evidence="3">
    <location>
        <begin position="18"/>
        <end position="331"/>
    </location>
</feature>
<evidence type="ECO:0000259" key="3">
    <source>
        <dbReference type="SMART" id="SM00829"/>
    </source>
</evidence>
<dbReference type="FunFam" id="3.40.50.720:FF:000121">
    <property type="entry name" value="Prostaglandin reductase 2"/>
    <property type="match status" value="1"/>
</dbReference>
<dbReference type="InterPro" id="IPR045010">
    <property type="entry name" value="MDR_fam"/>
</dbReference>
<keyword evidence="1" id="KW-0560">Oxidoreductase</keyword>
<dbReference type="Pfam" id="PF16884">
    <property type="entry name" value="ADH_N_2"/>
    <property type="match status" value="1"/>
</dbReference>
<dbReference type="SUPFAM" id="SSF51735">
    <property type="entry name" value="NAD(P)-binding Rossmann-fold domains"/>
    <property type="match status" value="1"/>
</dbReference>
<dbReference type="PANTHER" id="PTHR43205:SF42">
    <property type="entry name" value="ALCOHOL DEHYDROGENASE, ZINC-CONTAINING (AFU_ORTHOLOGUE AFUA_7G04530)"/>
    <property type="match status" value="1"/>
</dbReference>
<sequence length="349" mass="38694">MSQTQNKQIVLNERPQRGPITDKTFRTETNEIKQPGEGEVLVKVEYVSIDPTMRGWLNDVRSYLPPVQIGAVMRATSIGRVIKSNDSNFKEGDLVFDSFGWQEYWTGPGKAIQKRVTPEGGRDIDHMGLYGLTGMTAYVGLFEIGKLEDGDHVVISGAAGAVGQIATQIAVAHPKCKVTAIAGSQEKLDYLKKLGAHNVLNYKDADFKKQFKAIDNIDVYFDNVGGEILDLALGQLNPYARIIACGAISAYNAEKPTPIYNYFNLVSMKSTMRGFIVLDHADKFKQGSEYLAGLVKENKLKADYHVTYGLDTCVNTLRDMFEGKNFGKTVVSLKDQKEQEEEGFGKSRL</sequence>
<dbReference type="SUPFAM" id="SSF50129">
    <property type="entry name" value="GroES-like"/>
    <property type="match status" value="1"/>
</dbReference>
<dbReference type="Pfam" id="PF00107">
    <property type="entry name" value="ADH_zinc_N"/>
    <property type="match status" value="1"/>
</dbReference>
<dbReference type="InterPro" id="IPR036291">
    <property type="entry name" value="NAD(P)-bd_dom_sf"/>
</dbReference>